<evidence type="ECO:0000259" key="2">
    <source>
        <dbReference type="Pfam" id="PF13439"/>
    </source>
</evidence>
<dbReference type="EMBL" id="AAMT01000005">
    <property type="protein sequence ID" value="EAQ13232.1"/>
    <property type="molecule type" value="Genomic_DNA"/>
</dbReference>
<evidence type="ECO:0000313" key="4">
    <source>
        <dbReference type="Proteomes" id="UP000002931"/>
    </source>
</evidence>
<protein>
    <submittedName>
        <fullName evidence="3">Glycosyltransferase</fullName>
    </submittedName>
</protein>
<dbReference type="SUPFAM" id="SSF53756">
    <property type="entry name" value="UDP-Glycosyltransferase/glycogen phosphorylase"/>
    <property type="match status" value="1"/>
</dbReference>
<dbReference type="eggNOG" id="COG0438">
    <property type="taxonomic scope" value="Bacteria"/>
</dbReference>
<evidence type="ECO:0000259" key="1">
    <source>
        <dbReference type="Pfam" id="PF00534"/>
    </source>
</evidence>
<dbReference type="STRING" id="314271.RB2654_09189"/>
<sequence length="406" mass="45350">MQHILDRTTPGHPTRKTTQPWVRRLGLSGDEPRVAIIHYWLVGMRGGEKVLESLLRMFPQADIFTHAYDPSKVSDLINSKTVHLTSVGRKPFATRLYQNYLPLMPRALEELDLTDYDLVLSSESGPAKGVIPASDALHLCYTHSPMRYLWDQYHVYRRDAGAVKRAVMPRLIHNLRQWDVTSAARVDCFVANSTHVEARINKYWRRDARVVHPPVAVEDFDPVEAKDRGGFYLWLGELASYKRPDVAIEAFNKLNKPLFIIGGPDKTAKALSRNANENIRFLGKLPFPKMKAYLAACKALVFPGEEDFGLVPVEAMASGRPVIAYGRGGALDTVVDRQTGLLYADPEVDGLIAAVEAFEREGLEDLDPHALAAHAQQFDEANFRRGIASVLRENGMPVDAVKVDGA</sequence>
<feature type="domain" description="Glycosyl transferase family 1" evidence="1">
    <location>
        <begin position="223"/>
        <end position="362"/>
    </location>
</feature>
<dbReference type="InterPro" id="IPR028098">
    <property type="entry name" value="Glyco_trans_4-like_N"/>
</dbReference>
<dbReference type="Pfam" id="PF13439">
    <property type="entry name" value="Glyco_transf_4"/>
    <property type="match status" value="1"/>
</dbReference>
<dbReference type="GO" id="GO:0016757">
    <property type="term" value="F:glycosyltransferase activity"/>
    <property type="evidence" value="ECO:0007669"/>
    <property type="project" value="InterPro"/>
</dbReference>
<dbReference type="InterPro" id="IPR050194">
    <property type="entry name" value="Glycosyltransferase_grp1"/>
</dbReference>
<dbReference type="PANTHER" id="PTHR45947">
    <property type="entry name" value="SULFOQUINOVOSYL TRANSFERASE SQD2"/>
    <property type="match status" value="1"/>
</dbReference>
<comment type="caution">
    <text evidence="3">The sequence shown here is derived from an EMBL/GenBank/DDBJ whole genome shotgun (WGS) entry which is preliminary data.</text>
</comment>
<evidence type="ECO:0000313" key="3">
    <source>
        <dbReference type="EMBL" id="EAQ13232.1"/>
    </source>
</evidence>
<dbReference type="OrthoDB" id="9790710at2"/>
<dbReference type="PANTHER" id="PTHR45947:SF3">
    <property type="entry name" value="SULFOQUINOVOSYL TRANSFERASE SQD2"/>
    <property type="match status" value="1"/>
</dbReference>
<gene>
    <name evidence="3" type="ORF">RB2654_09189</name>
</gene>
<dbReference type="Proteomes" id="UP000002931">
    <property type="component" value="Unassembled WGS sequence"/>
</dbReference>
<dbReference type="Pfam" id="PF00534">
    <property type="entry name" value="Glycos_transf_1"/>
    <property type="match status" value="1"/>
</dbReference>
<keyword evidence="3" id="KW-0808">Transferase</keyword>
<accession>A3VE94</accession>
<reference evidence="3 4" key="1">
    <citation type="journal article" date="2010" name="J. Bacteriol.">
        <title>Genome sequences of Pelagibaca bermudensis HTCC2601T and Maritimibacter alkaliphilus HTCC2654T, the type strains of two marine Roseobacter genera.</title>
        <authorList>
            <person name="Thrash J.C."/>
            <person name="Cho J.C."/>
            <person name="Ferriera S."/>
            <person name="Johnson J."/>
            <person name="Vergin K.L."/>
            <person name="Giovannoni S.J."/>
        </authorList>
    </citation>
    <scope>NUCLEOTIDE SEQUENCE [LARGE SCALE GENOMIC DNA]</scope>
    <source>
        <strain evidence="3 4">HTCC2654</strain>
    </source>
</reference>
<dbReference type="InterPro" id="IPR001296">
    <property type="entry name" value="Glyco_trans_1"/>
</dbReference>
<keyword evidence="4" id="KW-1185">Reference proteome</keyword>
<dbReference type="HOGENOM" id="CLU_041001_0_0_5"/>
<proteinExistence type="predicted"/>
<dbReference type="Gene3D" id="3.40.50.2000">
    <property type="entry name" value="Glycogen Phosphorylase B"/>
    <property type="match status" value="2"/>
</dbReference>
<name>A3VE94_9RHOB</name>
<dbReference type="RefSeq" id="WP_008330770.1">
    <property type="nucleotide sequence ID" value="NZ_CH902578.1"/>
</dbReference>
<feature type="domain" description="Glycosyltransferase subfamily 4-like N-terminal" evidence="2">
    <location>
        <begin position="46"/>
        <end position="218"/>
    </location>
</feature>
<organism evidence="3 4">
    <name type="scientific">Maritimibacter alkaliphilus HTCC2654</name>
    <dbReference type="NCBI Taxonomy" id="314271"/>
    <lineage>
        <taxon>Bacteria</taxon>
        <taxon>Pseudomonadati</taxon>
        <taxon>Pseudomonadota</taxon>
        <taxon>Alphaproteobacteria</taxon>
        <taxon>Rhodobacterales</taxon>
        <taxon>Roseobacteraceae</taxon>
        <taxon>Maritimibacter</taxon>
    </lineage>
</organism>
<dbReference type="AlphaFoldDB" id="A3VE94"/>